<dbReference type="SUPFAM" id="SSF81301">
    <property type="entry name" value="Nucleotidyltransferase"/>
    <property type="match status" value="1"/>
</dbReference>
<evidence type="ECO:0000313" key="4">
    <source>
        <dbReference type="Proteomes" id="UP000014216"/>
    </source>
</evidence>
<organism evidence="3 4">
    <name type="scientific">Desulfotignum phosphitoxidans DSM 13687</name>
    <dbReference type="NCBI Taxonomy" id="1286635"/>
    <lineage>
        <taxon>Bacteria</taxon>
        <taxon>Pseudomonadati</taxon>
        <taxon>Thermodesulfobacteriota</taxon>
        <taxon>Desulfobacteria</taxon>
        <taxon>Desulfobacterales</taxon>
        <taxon>Desulfobacteraceae</taxon>
        <taxon>Desulfotignum</taxon>
    </lineage>
</organism>
<reference evidence="3 4" key="1">
    <citation type="journal article" date="2013" name="Genome Announc.">
        <title>Draft Genome Sequence of Desulfotignum phosphitoxidans DSM 13687 Strain FiPS-3.</title>
        <authorList>
            <person name="Poehlein A."/>
            <person name="Daniel R."/>
            <person name="Simeonova D.D."/>
        </authorList>
    </citation>
    <scope>NUCLEOTIDE SEQUENCE [LARGE SCALE GENOMIC DNA]</scope>
    <source>
        <strain evidence="3 4">DSM 13687</strain>
    </source>
</reference>
<comment type="function">
    <text evidence="2">Functions as a ribosomal silencing factor. Interacts with ribosomal protein uL14 (rplN), blocking formation of intersubunit bridge B8. Prevents association of the 30S and 50S ribosomal subunits and the formation of functional ribosomes, thus repressing translation.</text>
</comment>
<dbReference type="GO" id="GO:0005737">
    <property type="term" value="C:cytoplasm"/>
    <property type="evidence" value="ECO:0007669"/>
    <property type="project" value="UniProtKB-SubCell"/>
</dbReference>
<dbReference type="OrthoDB" id="9793681at2"/>
<evidence type="ECO:0000313" key="3">
    <source>
        <dbReference type="EMBL" id="EMS81003.1"/>
    </source>
</evidence>
<keyword evidence="3" id="KW-0548">Nucleotidyltransferase</keyword>
<dbReference type="GO" id="GO:0090071">
    <property type="term" value="P:negative regulation of ribosome biogenesis"/>
    <property type="evidence" value="ECO:0007669"/>
    <property type="project" value="UniProtKB-UniRule"/>
</dbReference>
<dbReference type="GO" id="GO:0043023">
    <property type="term" value="F:ribosomal large subunit binding"/>
    <property type="evidence" value="ECO:0007669"/>
    <property type="project" value="TreeGrafter"/>
</dbReference>
<dbReference type="EMBL" id="APJX01000001">
    <property type="protein sequence ID" value="EMS81003.1"/>
    <property type="molecule type" value="Genomic_DNA"/>
</dbReference>
<keyword evidence="2" id="KW-0678">Repressor</keyword>
<dbReference type="AlphaFoldDB" id="S0G0V3"/>
<dbReference type="NCBIfam" id="TIGR00090">
    <property type="entry name" value="rsfS_iojap_ybeB"/>
    <property type="match status" value="1"/>
</dbReference>
<dbReference type="Proteomes" id="UP000014216">
    <property type="component" value="Unassembled WGS sequence"/>
</dbReference>
<dbReference type="InterPro" id="IPR004394">
    <property type="entry name" value="Iojap/RsfS/C7orf30"/>
</dbReference>
<comment type="caution">
    <text evidence="3">The sequence shown here is derived from an EMBL/GenBank/DDBJ whole genome shotgun (WGS) entry which is preliminary data.</text>
</comment>
<name>S0G0V3_9BACT</name>
<sequence length="127" mass="13899">MTDPSEELTPYLSVVFGRKPRSVTAIDVRSLTSYTDTLIIVEAGSHRQVTSLAENIVTGLKAKNILSLGTEGIKEGEWALLDYGSPIIHIFETKAKAFYDLEGLWSDAPRLDLSGFETALKSPKDPS</sequence>
<keyword evidence="3" id="KW-0808">Transferase</keyword>
<dbReference type="Gene3D" id="3.30.460.10">
    <property type="entry name" value="Beta Polymerase, domain 2"/>
    <property type="match status" value="1"/>
</dbReference>
<protein>
    <recommendedName>
        <fullName evidence="2">Ribosomal silencing factor RsfS</fullName>
    </recommendedName>
</protein>
<keyword evidence="2" id="KW-0963">Cytoplasm</keyword>
<evidence type="ECO:0000256" key="2">
    <source>
        <dbReference type="HAMAP-Rule" id="MF_01477"/>
    </source>
</evidence>
<dbReference type="GO" id="GO:0042256">
    <property type="term" value="P:cytosolic ribosome assembly"/>
    <property type="evidence" value="ECO:0007669"/>
    <property type="project" value="UniProtKB-UniRule"/>
</dbReference>
<dbReference type="Pfam" id="PF02410">
    <property type="entry name" value="RsfS"/>
    <property type="match status" value="1"/>
</dbReference>
<evidence type="ECO:0000256" key="1">
    <source>
        <dbReference type="ARBA" id="ARBA00010574"/>
    </source>
</evidence>
<dbReference type="InterPro" id="IPR043519">
    <property type="entry name" value="NT_sf"/>
</dbReference>
<keyword evidence="4" id="KW-1185">Reference proteome</keyword>
<accession>S0G0V3</accession>
<proteinExistence type="inferred from homology"/>
<dbReference type="GO" id="GO:0017148">
    <property type="term" value="P:negative regulation of translation"/>
    <property type="evidence" value="ECO:0007669"/>
    <property type="project" value="UniProtKB-UniRule"/>
</dbReference>
<gene>
    <name evidence="3" type="primary">tagD</name>
    <name evidence="2" type="synonym">rsfS</name>
    <name evidence="3" type="ORF">Dpo_1c01340</name>
</gene>
<dbReference type="RefSeq" id="WP_006963619.1">
    <property type="nucleotide sequence ID" value="NZ_APJX01000001.1"/>
</dbReference>
<dbReference type="PANTHER" id="PTHR21043:SF0">
    <property type="entry name" value="MITOCHONDRIAL ASSEMBLY OF RIBOSOMAL LARGE SUBUNIT PROTEIN 1"/>
    <property type="match status" value="1"/>
</dbReference>
<keyword evidence="2" id="KW-0810">Translation regulation</keyword>
<dbReference type="GO" id="GO:0016779">
    <property type="term" value="F:nucleotidyltransferase activity"/>
    <property type="evidence" value="ECO:0007669"/>
    <property type="project" value="UniProtKB-KW"/>
</dbReference>
<dbReference type="HAMAP" id="MF_01477">
    <property type="entry name" value="Iojap_RsfS"/>
    <property type="match status" value="1"/>
</dbReference>
<comment type="subunit">
    <text evidence="2">Interacts with ribosomal protein uL14 (rplN).</text>
</comment>
<dbReference type="PANTHER" id="PTHR21043">
    <property type="entry name" value="IOJAP SUPERFAMILY ORTHOLOG"/>
    <property type="match status" value="1"/>
</dbReference>
<comment type="similarity">
    <text evidence="1 2">Belongs to the Iojap/RsfS family.</text>
</comment>
<dbReference type="PATRIC" id="fig|1286635.3.peg.153"/>
<comment type="subcellular location">
    <subcellularLocation>
        <location evidence="2">Cytoplasm</location>
    </subcellularLocation>
</comment>